<sequence>MSSNAPTPATTAAAAAKPPTRPLRSSGTDKGNPWTYVPLVLLAVTFVLPLLFMISSSFKPRDQILADLTSWRAFLPVGDLSLDNYAGVFDRVPVGQFFWVSTVVTVSIVVLGLIVNSMAGFALARLNFRGRGVLLGIIIATLIVPFETFAIPMVYLVSNLPRVVLHSDGFALRMGWANSYEVLIIPFIANAFSIFLFTQYYRSIPKELDEAARVDGAGWFRIYRSVISPLAGPAFATSAILTFLPQWNSYLWPLLVIQQENMRPVQVGMRYFFASATAEGTPWGQIMAYTSLITIPVILVFLMFQRAFISSIASSGVKG</sequence>
<keyword evidence="6 7" id="KW-0472">Membrane</keyword>
<dbReference type="Gene3D" id="1.10.3720.10">
    <property type="entry name" value="MetI-like"/>
    <property type="match status" value="1"/>
</dbReference>
<feature type="domain" description="ABC transmembrane type-1" evidence="9">
    <location>
        <begin position="98"/>
        <end position="304"/>
    </location>
</feature>
<reference evidence="10 11" key="1">
    <citation type="journal article" date="2023" name="Environ Microbiome">
        <title>A coral-associated actinobacterium mitigates coral bleaching under heat stress.</title>
        <authorList>
            <person name="Li J."/>
            <person name="Zou Y."/>
            <person name="Li Q."/>
            <person name="Zhang J."/>
            <person name="Bourne D.G."/>
            <person name="Lyu Y."/>
            <person name="Liu C."/>
            <person name="Zhang S."/>
        </authorList>
    </citation>
    <scope>NUCLEOTIDE SEQUENCE [LARGE SCALE GENOMIC DNA]</scope>
    <source>
        <strain evidence="10 11">SCSIO 13291</strain>
    </source>
</reference>
<keyword evidence="4 7" id="KW-0812">Transmembrane</keyword>
<feature type="transmembrane region" description="Helical" evidence="7">
    <location>
        <begin position="286"/>
        <end position="304"/>
    </location>
</feature>
<feature type="transmembrane region" description="Helical" evidence="7">
    <location>
        <begin position="34"/>
        <end position="54"/>
    </location>
</feature>
<keyword evidence="2 7" id="KW-0813">Transport</keyword>
<evidence type="ECO:0000256" key="7">
    <source>
        <dbReference type="RuleBase" id="RU363032"/>
    </source>
</evidence>
<evidence type="ECO:0000256" key="6">
    <source>
        <dbReference type="ARBA" id="ARBA00023136"/>
    </source>
</evidence>
<name>A0ABZ3CAA5_9ACTN</name>
<dbReference type="PANTHER" id="PTHR43744:SF12">
    <property type="entry name" value="ABC TRANSPORTER PERMEASE PROTEIN MG189-RELATED"/>
    <property type="match status" value="1"/>
</dbReference>
<dbReference type="PROSITE" id="PS50928">
    <property type="entry name" value="ABC_TM1"/>
    <property type="match status" value="1"/>
</dbReference>
<evidence type="ECO:0000313" key="10">
    <source>
        <dbReference type="EMBL" id="WZW98702.1"/>
    </source>
</evidence>
<evidence type="ECO:0000259" key="9">
    <source>
        <dbReference type="PROSITE" id="PS50928"/>
    </source>
</evidence>
<dbReference type="RefSeq" id="WP_342372679.1">
    <property type="nucleotide sequence ID" value="NZ_CP115965.1"/>
</dbReference>
<evidence type="ECO:0000256" key="4">
    <source>
        <dbReference type="ARBA" id="ARBA00022692"/>
    </source>
</evidence>
<evidence type="ECO:0000256" key="3">
    <source>
        <dbReference type="ARBA" id="ARBA00022475"/>
    </source>
</evidence>
<feature type="region of interest" description="Disordered" evidence="8">
    <location>
        <begin position="1"/>
        <end position="29"/>
    </location>
</feature>
<feature type="transmembrane region" description="Helical" evidence="7">
    <location>
        <begin position="133"/>
        <end position="157"/>
    </location>
</feature>
<keyword evidence="3" id="KW-1003">Cell membrane</keyword>
<keyword evidence="5 7" id="KW-1133">Transmembrane helix</keyword>
<proteinExistence type="inferred from homology"/>
<evidence type="ECO:0000256" key="2">
    <source>
        <dbReference type="ARBA" id="ARBA00022448"/>
    </source>
</evidence>
<evidence type="ECO:0000256" key="5">
    <source>
        <dbReference type="ARBA" id="ARBA00022989"/>
    </source>
</evidence>
<dbReference type="InterPro" id="IPR035906">
    <property type="entry name" value="MetI-like_sf"/>
</dbReference>
<keyword evidence="11" id="KW-1185">Reference proteome</keyword>
<comment type="similarity">
    <text evidence="7">Belongs to the binding-protein-dependent transport system permease family.</text>
</comment>
<dbReference type="PANTHER" id="PTHR43744">
    <property type="entry name" value="ABC TRANSPORTER PERMEASE PROTEIN MG189-RELATED-RELATED"/>
    <property type="match status" value="1"/>
</dbReference>
<dbReference type="InterPro" id="IPR000515">
    <property type="entry name" value="MetI-like"/>
</dbReference>
<feature type="transmembrane region" description="Helical" evidence="7">
    <location>
        <begin position="97"/>
        <end position="121"/>
    </location>
</feature>
<dbReference type="EMBL" id="CP115965">
    <property type="protein sequence ID" value="WZW98702.1"/>
    <property type="molecule type" value="Genomic_DNA"/>
</dbReference>
<dbReference type="SUPFAM" id="SSF161098">
    <property type="entry name" value="MetI-like"/>
    <property type="match status" value="1"/>
</dbReference>
<evidence type="ECO:0000256" key="1">
    <source>
        <dbReference type="ARBA" id="ARBA00004651"/>
    </source>
</evidence>
<protein>
    <submittedName>
        <fullName evidence="10">Carbohydrate ABC transporter permease</fullName>
    </submittedName>
</protein>
<feature type="transmembrane region" description="Helical" evidence="7">
    <location>
        <begin position="222"/>
        <end position="244"/>
    </location>
</feature>
<evidence type="ECO:0000256" key="8">
    <source>
        <dbReference type="SAM" id="MobiDB-lite"/>
    </source>
</evidence>
<feature type="transmembrane region" description="Helical" evidence="7">
    <location>
        <begin position="177"/>
        <end position="201"/>
    </location>
</feature>
<comment type="subcellular location">
    <subcellularLocation>
        <location evidence="1 7">Cell membrane</location>
        <topology evidence="1 7">Multi-pass membrane protein</topology>
    </subcellularLocation>
</comment>
<evidence type="ECO:0000313" key="11">
    <source>
        <dbReference type="Proteomes" id="UP001434337"/>
    </source>
</evidence>
<accession>A0ABZ3CAA5</accession>
<dbReference type="Proteomes" id="UP001434337">
    <property type="component" value="Chromosome"/>
</dbReference>
<dbReference type="Pfam" id="PF00528">
    <property type="entry name" value="BPD_transp_1"/>
    <property type="match status" value="1"/>
</dbReference>
<gene>
    <name evidence="10" type="ORF">PCC79_00395</name>
</gene>
<feature type="compositionally biased region" description="Low complexity" evidence="8">
    <location>
        <begin position="1"/>
        <end position="18"/>
    </location>
</feature>
<organism evidence="10 11">
    <name type="scientific">Propioniciclava soli</name>
    <dbReference type="NCBI Taxonomy" id="2775081"/>
    <lineage>
        <taxon>Bacteria</taxon>
        <taxon>Bacillati</taxon>
        <taxon>Actinomycetota</taxon>
        <taxon>Actinomycetes</taxon>
        <taxon>Propionibacteriales</taxon>
        <taxon>Propionibacteriaceae</taxon>
        <taxon>Propioniciclava</taxon>
    </lineage>
</organism>
<dbReference type="CDD" id="cd06261">
    <property type="entry name" value="TM_PBP2"/>
    <property type="match status" value="1"/>
</dbReference>